<feature type="domain" description="Lysozyme inhibitor LprI-like N-terminal" evidence="3">
    <location>
        <begin position="25"/>
        <end position="89"/>
    </location>
</feature>
<dbReference type="Gene3D" id="1.20.1270.180">
    <property type="match status" value="1"/>
</dbReference>
<accession>A0ABU1JPS1</accession>
<dbReference type="InterPro" id="IPR052755">
    <property type="entry name" value="Lysozyme_Inhibitor_LprI"/>
</dbReference>
<dbReference type="Pfam" id="PF07007">
    <property type="entry name" value="LprI"/>
    <property type="match status" value="1"/>
</dbReference>
<evidence type="ECO:0000259" key="3">
    <source>
        <dbReference type="Pfam" id="PF07007"/>
    </source>
</evidence>
<evidence type="ECO:0000313" key="4">
    <source>
        <dbReference type="EMBL" id="MDR6290612.1"/>
    </source>
</evidence>
<keyword evidence="2" id="KW-0732">Signal</keyword>
<gene>
    <name evidence="4" type="ORF">E9232_003138</name>
</gene>
<comment type="caution">
    <text evidence="4">The sequence shown here is derived from an EMBL/GenBank/DDBJ whole genome shotgun (WGS) entry which is preliminary data.</text>
</comment>
<feature type="signal peptide" evidence="2">
    <location>
        <begin position="1"/>
        <end position="22"/>
    </location>
</feature>
<dbReference type="RefSeq" id="WP_309795151.1">
    <property type="nucleotide sequence ID" value="NZ_JAVDPW010000005.1"/>
</dbReference>
<reference evidence="4 5" key="1">
    <citation type="submission" date="2023-07" db="EMBL/GenBank/DDBJ databases">
        <title>Sorghum-associated microbial communities from plants grown in Nebraska, USA.</title>
        <authorList>
            <person name="Schachtman D."/>
        </authorList>
    </citation>
    <scope>NUCLEOTIDE SEQUENCE [LARGE SCALE GENOMIC DNA]</scope>
    <source>
        <strain evidence="4 5">584</strain>
    </source>
</reference>
<evidence type="ECO:0000313" key="5">
    <source>
        <dbReference type="Proteomes" id="UP001262410"/>
    </source>
</evidence>
<dbReference type="Proteomes" id="UP001262410">
    <property type="component" value="Unassembled WGS sequence"/>
</dbReference>
<feature type="chain" id="PRO_5047493761" evidence="2">
    <location>
        <begin position="23"/>
        <end position="293"/>
    </location>
</feature>
<feature type="compositionally biased region" description="Low complexity" evidence="1">
    <location>
        <begin position="242"/>
        <end position="253"/>
    </location>
</feature>
<evidence type="ECO:0000256" key="2">
    <source>
        <dbReference type="SAM" id="SignalP"/>
    </source>
</evidence>
<dbReference type="PANTHER" id="PTHR37549:SF1">
    <property type="entry name" value="LIPOPROTEIN LPRI"/>
    <property type="match status" value="1"/>
</dbReference>
<sequence length="293" mass="30893">MPMKSLLLAAATLAALATPAHAIDCRKASTAIEHGICDSQSLKAADAALGQAYGQILKAADGDAEVHAMLVASQKRWLAARDEAFADPKDEHWGDENPWRGKLLNAIRSRTEDLGKKSAADPKQFDLVARALQQRQFTARFTGGAFAGFATGCEFLPGSRESWADSYGCFGTRSYQNNNRVCSVSEDWATYAVYETRTVADVVDGKPKTVATCSVGGNGDDSACPDADDTSDSGARWNLQPKAGEAGASAAPPALAKIDAEAGGAEDDQPWLRACLTDTGYPAADPTSDGSRK</sequence>
<feature type="region of interest" description="Disordered" evidence="1">
    <location>
        <begin position="216"/>
        <end position="253"/>
    </location>
</feature>
<name>A0ABU1JPS1_9PROT</name>
<protein>
    <submittedName>
        <fullName evidence="4">Uncharacterized protein YecT (DUF1311 family)</fullName>
    </submittedName>
</protein>
<keyword evidence="5" id="KW-1185">Reference proteome</keyword>
<evidence type="ECO:0000256" key="1">
    <source>
        <dbReference type="SAM" id="MobiDB-lite"/>
    </source>
</evidence>
<organism evidence="4 5">
    <name type="scientific">Inquilinus ginsengisoli</name>
    <dbReference type="NCBI Taxonomy" id="363840"/>
    <lineage>
        <taxon>Bacteria</taxon>
        <taxon>Pseudomonadati</taxon>
        <taxon>Pseudomonadota</taxon>
        <taxon>Alphaproteobacteria</taxon>
        <taxon>Rhodospirillales</taxon>
        <taxon>Rhodospirillaceae</taxon>
        <taxon>Inquilinus</taxon>
    </lineage>
</organism>
<dbReference type="PANTHER" id="PTHR37549">
    <property type="entry name" value="LIPOPROTEIN LPRI"/>
    <property type="match status" value="1"/>
</dbReference>
<proteinExistence type="predicted"/>
<dbReference type="EMBL" id="JAVDPW010000005">
    <property type="protein sequence ID" value="MDR6290612.1"/>
    <property type="molecule type" value="Genomic_DNA"/>
</dbReference>
<dbReference type="InterPro" id="IPR009739">
    <property type="entry name" value="LprI-like_N"/>
</dbReference>